<dbReference type="GO" id="GO:0005576">
    <property type="term" value="C:extracellular region"/>
    <property type="evidence" value="ECO:0007669"/>
    <property type="project" value="UniProtKB-SubCell"/>
</dbReference>
<reference evidence="13 14" key="1">
    <citation type="submission" date="2018-05" db="EMBL/GenBank/DDBJ databases">
        <title>Draft genome sequence of Scytalidium lignicola DSM 105466, a ubiquitous saprotrophic fungus.</title>
        <authorList>
            <person name="Buettner E."/>
            <person name="Gebauer A.M."/>
            <person name="Hofrichter M."/>
            <person name="Liers C."/>
            <person name="Kellner H."/>
        </authorList>
    </citation>
    <scope>NUCLEOTIDE SEQUENCE [LARGE SCALE GENOMIC DNA]</scope>
    <source>
        <strain evidence="13 14">DSM 105466</strain>
    </source>
</reference>
<protein>
    <recommendedName>
        <fullName evidence="4">rhamnogalacturonan endolyase</fullName>
        <ecNumber evidence="4">4.2.2.23</ecNumber>
    </recommendedName>
</protein>
<dbReference type="InterPro" id="IPR008979">
    <property type="entry name" value="Galactose-bd-like_sf"/>
</dbReference>
<dbReference type="InterPro" id="IPR029413">
    <property type="entry name" value="RG-lyase_II"/>
</dbReference>
<comment type="similarity">
    <text evidence="3">Belongs to the polysaccharide lyase 4 family.</text>
</comment>
<evidence type="ECO:0000256" key="3">
    <source>
        <dbReference type="ARBA" id="ARBA00010418"/>
    </source>
</evidence>
<evidence type="ECO:0000256" key="2">
    <source>
        <dbReference type="ARBA" id="ARBA00004613"/>
    </source>
</evidence>
<evidence type="ECO:0000256" key="4">
    <source>
        <dbReference type="ARBA" id="ARBA00012437"/>
    </source>
</evidence>
<dbReference type="InterPro" id="IPR013784">
    <property type="entry name" value="Carb-bd-like_fold"/>
</dbReference>
<keyword evidence="7" id="KW-0456">Lyase</keyword>
<evidence type="ECO:0000256" key="10">
    <source>
        <dbReference type="SAM" id="SignalP"/>
    </source>
</evidence>
<keyword evidence="5" id="KW-0964">Secreted</keyword>
<dbReference type="SUPFAM" id="SSF49785">
    <property type="entry name" value="Galactose-binding domain-like"/>
    <property type="match status" value="1"/>
</dbReference>
<dbReference type="EC" id="4.2.2.23" evidence="4"/>
<dbReference type="Pfam" id="PF14686">
    <property type="entry name" value="fn3_3"/>
    <property type="match status" value="1"/>
</dbReference>
<dbReference type="CDD" id="cd10320">
    <property type="entry name" value="RGL4_N"/>
    <property type="match status" value="1"/>
</dbReference>
<feature type="signal peptide" evidence="10">
    <location>
        <begin position="1"/>
        <end position="18"/>
    </location>
</feature>
<dbReference type="CDD" id="cd10316">
    <property type="entry name" value="RGL4_M"/>
    <property type="match status" value="1"/>
</dbReference>
<evidence type="ECO:0000256" key="8">
    <source>
        <dbReference type="ARBA" id="ARBA00023277"/>
    </source>
</evidence>
<dbReference type="Gene3D" id="2.60.120.260">
    <property type="entry name" value="Galactose-binding domain-like"/>
    <property type="match status" value="1"/>
</dbReference>
<keyword evidence="8" id="KW-0119">Carbohydrate metabolism</keyword>
<dbReference type="GO" id="GO:0102210">
    <property type="term" value="F:rhamnogalacturonan endolyase activity"/>
    <property type="evidence" value="ECO:0007669"/>
    <property type="project" value="UniProtKB-EC"/>
</dbReference>
<evidence type="ECO:0000259" key="12">
    <source>
        <dbReference type="Pfam" id="PF14686"/>
    </source>
</evidence>
<proteinExistence type="inferred from homology"/>
<feature type="domain" description="Rhamnogalacturonan lyase" evidence="11">
    <location>
        <begin position="419"/>
        <end position="577"/>
    </location>
</feature>
<dbReference type="InterPro" id="IPR051850">
    <property type="entry name" value="Polysacch_Lyase_4"/>
</dbReference>
<dbReference type="PANTHER" id="PTHR32018">
    <property type="entry name" value="RHAMNOGALACTURONATE LYASE FAMILY PROTEIN"/>
    <property type="match status" value="1"/>
</dbReference>
<dbReference type="Gene3D" id="2.70.98.10">
    <property type="match status" value="1"/>
</dbReference>
<evidence type="ECO:0000256" key="1">
    <source>
        <dbReference type="ARBA" id="ARBA00001324"/>
    </source>
</evidence>
<dbReference type="SUPFAM" id="SSF49452">
    <property type="entry name" value="Starch-binding domain-like"/>
    <property type="match status" value="1"/>
</dbReference>
<dbReference type="STRING" id="5539.A0A3E2GXN0"/>
<feature type="non-terminal residue" evidence="13">
    <location>
        <position position="582"/>
    </location>
</feature>
<evidence type="ECO:0000259" key="11">
    <source>
        <dbReference type="Pfam" id="PF14683"/>
    </source>
</evidence>
<evidence type="ECO:0000256" key="7">
    <source>
        <dbReference type="ARBA" id="ARBA00023239"/>
    </source>
</evidence>
<dbReference type="AlphaFoldDB" id="A0A3E2GXN0"/>
<feature type="chain" id="PRO_5017830887" description="rhamnogalacturonan endolyase" evidence="10">
    <location>
        <begin position="19"/>
        <end position="582"/>
    </location>
</feature>
<keyword evidence="6 10" id="KW-0732">Signal</keyword>
<dbReference type="SUPFAM" id="SSF74650">
    <property type="entry name" value="Galactose mutarotase-like"/>
    <property type="match status" value="1"/>
</dbReference>
<comment type="subcellular location">
    <subcellularLocation>
        <location evidence="2">Secreted</location>
    </subcellularLocation>
</comment>
<dbReference type="Gene3D" id="2.60.40.1120">
    <property type="entry name" value="Carboxypeptidase-like, regulatory domain"/>
    <property type="match status" value="1"/>
</dbReference>
<name>A0A3E2GXN0_SCYLI</name>
<dbReference type="OrthoDB" id="1179585at2759"/>
<evidence type="ECO:0000256" key="5">
    <source>
        <dbReference type="ARBA" id="ARBA00022525"/>
    </source>
</evidence>
<comment type="catalytic activity">
    <reaction evidence="1">
        <text>Endotype eliminative cleavage of L-alpha-rhamnopyranosyl-(1-&gt;4)-alpha-D-galactopyranosyluronic acid bonds of rhamnogalacturonan I domains in ramified hairy regions of pectin leaving L-rhamnopyranose at the reducing end and 4-deoxy-4,5-unsaturated D-galactopyranosyluronic acid at the non-reducing end.</text>
        <dbReference type="EC" id="4.2.2.23"/>
    </reaction>
</comment>
<dbReference type="Proteomes" id="UP000258309">
    <property type="component" value="Unassembled WGS sequence"/>
</dbReference>
<evidence type="ECO:0000313" key="14">
    <source>
        <dbReference type="Proteomes" id="UP000258309"/>
    </source>
</evidence>
<evidence type="ECO:0000256" key="6">
    <source>
        <dbReference type="ARBA" id="ARBA00022729"/>
    </source>
</evidence>
<dbReference type="PANTHER" id="PTHR32018:SF1">
    <property type="entry name" value="RHAMNOGALACTURONAN ENDOLYASE"/>
    <property type="match status" value="1"/>
</dbReference>
<keyword evidence="9" id="KW-0624">Polysaccharide degradation</keyword>
<evidence type="ECO:0000313" key="13">
    <source>
        <dbReference type="EMBL" id="RFU25890.1"/>
    </source>
</evidence>
<dbReference type="InterPro" id="IPR011013">
    <property type="entry name" value="Gal_mutarotase_sf_dom"/>
</dbReference>
<keyword evidence="14" id="KW-1185">Reference proteome</keyword>
<evidence type="ECO:0000256" key="9">
    <source>
        <dbReference type="ARBA" id="ARBA00023326"/>
    </source>
</evidence>
<comment type="caution">
    <text evidence="13">The sequence shown here is derived from an EMBL/GenBank/DDBJ whole genome shotgun (WGS) entry which is preliminary data.</text>
</comment>
<dbReference type="GO" id="GO:0000272">
    <property type="term" value="P:polysaccharide catabolic process"/>
    <property type="evidence" value="ECO:0007669"/>
    <property type="project" value="UniProtKB-KW"/>
</dbReference>
<dbReference type="Pfam" id="PF14683">
    <property type="entry name" value="CBM-like"/>
    <property type="match status" value="1"/>
</dbReference>
<accession>A0A3E2GXN0</accession>
<dbReference type="GO" id="GO:0030246">
    <property type="term" value="F:carbohydrate binding"/>
    <property type="evidence" value="ECO:0007669"/>
    <property type="project" value="InterPro"/>
</dbReference>
<sequence length="582" mass="65409">MYFTAILCGLAVIHGSLAAGPFFKTINDTTHVIGNDLWNITIGQTFGTKLYYKGKDIVGEAVGHYASYSMPLYVERFSHITYLIVDLCVDGAVSNLNWTSAKVYSHTNDQLDVIFSANEGDFHWVIEPHLAGAYQYFVNRGLPVLGEFRTLFRLDNTTFLNGKIAIKDGPLPPLSLIAEGTKVQDETWLLPNGTYITKYDWADFIRNQDYYGVYGPRYGSWYIYPGKDEYNGDQLKQELLVHRESSTGDVVQLNMIHGTHFMATSSDYFQVGKTWGPWLWYLNDGSFQDVSNRAKQEDSSFPYKWFTDSSYQSRGSVTGNLRLSDGRPAGNAAVFLGDNHPNETAVDMGRFNYYTTYTDAFGNFIFSNVRKGVYALQAWSNGFPIGDVSTTYLQNDIQVHHGHETRLWGLVWNTQERKTIWRIGDIDRKSLGFRFGGAPHQHALVAQCPANLTFVPGKSHESEWCFGQSALGTWTVEFDLNRFEIPKDSEAVLSVSLAGYSSGVSSNILVNGATVGNLTSADIPSDPCLYRSATAAGEWHYFEFPISQGILKEGSNDVTFQVTRTAQWHGFMWDAVLLEWEN</sequence>
<feature type="domain" description="Rhamnogalacturonan lyase" evidence="12">
    <location>
        <begin position="352"/>
        <end position="406"/>
    </location>
</feature>
<feature type="non-terminal residue" evidence="13">
    <location>
        <position position="1"/>
    </location>
</feature>
<organism evidence="13 14">
    <name type="scientific">Scytalidium lignicola</name>
    <name type="common">Hyphomycete</name>
    <dbReference type="NCBI Taxonomy" id="5539"/>
    <lineage>
        <taxon>Eukaryota</taxon>
        <taxon>Fungi</taxon>
        <taxon>Dikarya</taxon>
        <taxon>Ascomycota</taxon>
        <taxon>Pezizomycotina</taxon>
        <taxon>Leotiomycetes</taxon>
        <taxon>Leotiomycetes incertae sedis</taxon>
        <taxon>Scytalidium</taxon>
    </lineage>
</organism>
<dbReference type="EMBL" id="NCSJ02000297">
    <property type="protein sequence ID" value="RFU25890.1"/>
    <property type="molecule type" value="Genomic_DNA"/>
</dbReference>
<dbReference type="InterPro" id="IPR014718">
    <property type="entry name" value="GH-type_carb-bd"/>
</dbReference>
<dbReference type="InterPro" id="IPR029411">
    <property type="entry name" value="RG-lyase_III"/>
</dbReference>
<gene>
    <name evidence="13" type="ORF">B7463_g10437</name>
</gene>
<dbReference type="OMA" id="WHGFMWD"/>